<keyword evidence="2" id="KW-1003">Cell membrane</keyword>
<dbReference type="InterPro" id="IPR051611">
    <property type="entry name" value="ECF_transporter_component"/>
</dbReference>
<keyword evidence="4" id="KW-1133">Transmembrane helix</keyword>
<dbReference type="KEGG" id="bbf:BBB_1700"/>
<evidence type="ECO:0000256" key="1">
    <source>
        <dbReference type="ARBA" id="ARBA00004141"/>
    </source>
</evidence>
<evidence type="ECO:0000256" key="2">
    <source>
        <dbReference type="ARBA" id="ARBA00022475"/>
    </source>
</evidence>
<evidence type="ECO:0000313" key="6">
    <source>
        <dbReference type="EMBL" id="AFL05290.1"/>
    </source>
</evidence>
<reference evidence="6 7" key="1">
    <citation type="journal article" date="2012" name="J. Bacteriol.">
        <title>Complete Genome Sequence of the Probiotic Bacterium Bifidobacterium bifidum Strain BGN4.</title>
        <authorList>
            <person name="Yu D.S."/>
            <person name="Jeong H."/>
            <person name="Lee D.H."/>
            <person name="Kwon S.K."/>
            <person name="Song J.Y."/>
            <person name="Kim B.K."/>
            <person name="Park M.S."/>
            <person name="Ji G.E."/>
            <person name="Oh T.K."/>
            <person name="Kim J.F."/>
        </authorList>
    </citation>
    <scope>NUCLEOTIDE SEQUENCE [LARGE SCALE GENOMIC DNA]</scope>
    <source>
        <strain evidence="6 7">BGN4</strain>
    </source>
</reference>
<evidence type="ECO:0000256" key="4">
    <source>
        <dbReference type="ARBA" id="ARBA00022989"/>
    </source>
</evidence>
<dbReference type="GO" id="GO:0005886">
    <property type="term" value="C:plasma membrane"/>
    <property type="evidence" value="ECO:0007669"/>
    <property type="project" value="UniProtKB-ARBA"/>
</dbReference>
<accession>I3WK77</accession>
<dbReference type="Pfam" id="PF02361">
    <property type="entry name" value="CbiQ"/>
    <property type="match status" value="1"/>
</dbReference>
<dbReference type="HOGENOM" id="CLU_130824_0_0_11"/>
<proteinExistence type="predicted"/>
<dbReference type="CDD" id="cd16914">
    <property type="entry name" value="EcfT"/>
    <property type="match status" value="1"/>
</dbReference>
<keyword evidence="3" id="KW-0812">Transmembrane</keyword>
<organism evidence="6 7">
    <name type="scientific">Bifidobacterium bifidum BGN4</name>
    <dbReference type="NCBI Taxonomy" id="484020"/>
    <lineage>
        <taxon>Bacteria</taxon>
        <taxon>Bacillati</taxon>
        <taxon>Actinomycetota</taxon>
        <taxon>Actinomycetes</taxon>
        <taxon>Bifidobacteriales</taxon>
        <taxon>Bifidobacteriaceae</taxon>
        <taxon>Bifidobacterium</taxon>
    </lineage>
</organism>
<name>I3WK77_BIFBI</name>
<gene>
    <name evidence="6" type="primary">cbiQ</name>
    <name evidence="6" type="ORF">BBB_1700</name>
</gene>
<dbReference type="PANTHER" id="PTHR34857:SF2">
    <property type="entry name" value="SLL0384 PROTEIN"/>
    <property type="match status" value="1"/>
</dbReference>
<dbReference type="EMBL" id="CP001361">
    <property type="protein sequence ID" value="AFL05290.1"/>
    <property type="molecule type" value="Genomic_DNA"/>
</dbReference>
<dbReference type="InterPro" id="IPR003339">
    <property type="entry name" value="ABC/ECF_trnsptr_transmembrane"/>
</dbReference>
<keyword evidence="5" id="KW-0472">Membrane</keyword>
<evidence type="ECO:0000256" key="3">
    <source>
        <dbReference type="ARBA" id="ARBA00022692"/>
    </source>
</evidence>
<sequence>MRFCWGGDCGRTRRRWTRRGASGAASASGSGADAWIHVVGLFSVGLRMIMPCFITGAYAFSTTRVSEFVCVLRRMHVPESAAIPCVVVIRFFPTIGRDYRRTRDAMALRGLASGRLALLRHPAQSLEFVLVPLLMNATIVSRDLSVAALTKGLGRPGRHTCITEIHSVGLIGRRWRSARSRWH</sequence>
<protein>
    <submittedName>
        <fullName evidence="6">Putative ABC transporter permease for cobalt</fullName>
    </submittedName>
</protein>
<dbReference type="PANTHER" id="PTHR34857">
    <property type="entry name" value="SLL0384 PROTEIN"/>
    <property type="match status" value="1"/>
</dbReference>
<comment type="subcellular location">
    <subcellularLocation>
        <location evidence="1">Membrane</location>
        <topology evidence="1">Multi-pass membrane protein</topology>
    </subcellularLocation>
</comment>
<evidence type="ECO:0000313" key="7">
    <source>
        <dbReference type="Proteomes" id="UP000006173"/>
    </source>
</evidence>
<evidence type="ECO:0000256" key="5">
    <source>
        <dbReference type="ARBA" id="ARBA00023136"/>
    </source>
</evidence>
<dbReference type="Proteomes" id="UP000006173">
    <property type="component" value="Chromosome"/>
</dbReference>
<dbReference type="PATRIC" id="fig|484020.3.peg.1682"/>
<dbReference type="AlphaFoldDB" id="I3WK77"/>